<evidence type="ECO:0000256" key="1">
    <source>
        <dbReference type="SAM" id="MobiDB-lite"/>
    </source>
</evidence>
<feature type="compositionally biased region" description="Polar residues" evidence="1">
    <location>
        <begin position="152"/>
        <end position="161"/>
    </location>
</feature>
<comment type="caution">
    <text evidence="2">The sequence shown here is derived from an EMBL/GenBank/DDBJ whole genome shotgun (WGS) entry which is preliminary data.</text>
</comment>
<protein>
    <submittedName>
        <fullName evidence="2">Uncharacterized protein</fullName>
    </submittedName>
</protein>
<reference evidence="2" key="1">
    <citation type="submission" date="2021-03" db="EMBL/GenBank/DDBJ databases">
        <title>Draft genome sequence of rust myrtle Austropuccinia psidii MF-1, a brazilian biotype.</title>
        <authorList>
            <person name="Quecine M.C."/>
            <person name="Pachon D.M.R."/>
            <person name="Bonatelli M.L."/>
            <person name="Correr F.H."/>
            <person name="Franceschini L.M."/>
            <person name="Leite T.F."/>
            <person name="Margarido G.R.A."/>
            <person name="Almeida C.A."/>
            <person name="Ferrarezi J.A."/>
            <person name="Labate C.A."/>
        </authorList>
    </citation>
    <scope>NUCLEOTIDE SEQUENCE</scope>
    <source>
        <strain evidence="2">MF-1</strain>
    </source>
</reference>
<dbReference type="EMBL" id="AVOT02019602">
    <property type="protein sequence ID" value="MBW0507282.1"/>
    <property type="molecule type" value="Genomic_DNA"/>
</dbReference>
<gene>
    <name evidence="2" type="ORF">O181_046997</name>
</gene>
<feature type="region of interest" description="Disordered" evidence="1">
    <location>
        <begin position="139"/>
        <end position="184"/>
    </location>
</feature>
<dbReference type="AlphaFoldDB" id="A0A9Q3HK81"/>
<keyword evidence="3" id="KW-1185">Reference proteome</keyword>
<sequence length="184" mass="20585">MSDLNRARALQTTTIDRPASSSLVHQEHPKPANKRLLNQSLQTSKMVHQDQKVITFLPIQIPPSIDIKPLSRQSISNLHLHSITKLSSSPVSPNLANSFIIPSHITHQPTIKKFKSAPILSSRLREKFLKMVQASPGNNSFKLELPPHPYQQRDNNPQLASPNGFIPAQSCSQLPRRKKRTSSS</sequence>
<proteinExistence type="predicted"/>
<feature type="compositionally biased region" description="Polar residues" evidence="1">
    <location>
        <begin position="10"/>
        <end position="24"/>
    </location>
</feature>
<accession>A0A9Q3HK81</accession>
<feature type="region of interest" description="Disordered" evidence="1">
    <location>
        <begin position="1"/>
        <end position="31"/>
    </location>
</feature>
<dbReference type="Proteomes" id="UP000765509">
    <property type="component" value="Unassembled WGS sequence"/>
</dbReference>
<feature type="compositionally biased region" description="Basic residues" evidence="1">
    <location>
        <begin position="175"/>
        <end position="184"/>
    </location>
</feature>
<evidence type="ECO:0000313" key="2">
    <source>
        <dbReference type="EMBL" id="MBW0507282.1"/>
    </source>
</evidence>
<name>A0A9Q3HK81_9BASI</name>
<evidence type="ECO:0000313" key="3">
    <source>
        <dbReference type="Proteomes" id="UP000765509"/>
    </source>
</evidence>
<organism evidence="2 3">
    <name type="scientific">Austropuccinia psidii MF-1</name>
    <dbReference type="NCBI Taxonomy" id="1389203"/>
    <lineage>
        <taxon>Eukaryota</taxon>
        <taxon>Fungi</taxon>
        <taxon>Dikarya</taxon>
        <taxon>Basidiomycota</taxon>
        <taxon>Pucciniomycotina</taxon>
        <taxon>Pucciniomycetes</taxon>
        <taxon>Pucciniales</taxon>
        <taxon>Sphaerophragmiaceae</taxon>
        <taxon>Austropuccinia</taxon>
    </lineage>
</organism>